<evidence type="ECO:0000259" key="5">
    <source>
        <dbReference type="Pfam" id="PF00755"/>
    </source>
</evidence>
<dbReference type="Gene3D" id="3.30.559.70">
    <property type="entry name" value="Choline/Carnitine o-acyltransferase, domain 2"/>
    <property type="match status" value="1"/>
</dbReference>
<dbReference type="RefSeq" id="WP_051255528.1">
    <property type="nucleotide sequence ID" value="NZ_CP091521.1"/>
</dbReference>
<proteinExistence type="inferred from homology"/>
<reference evidence="6" key="1">
    <citation type="journal article" date="2022" name="Res Sq">
        <title>Evolution of multicellular longitudinally dividing oral cavity symbionts (Neisseriaceae).</title>
        <authorList>
            <person name="Nyongesa S."/>
            <person name="Weber P."/>
            <person name="Bernet E."/>
            <person name="Pullido F."/>
            <person name="Nieckarz M."/>
            <person name="Delaby M."/>
            <person name="Nieves C."/>
            <person name="Viehboeck T."/>
            <person name="Krause N."/>
            <person name="Rivera-Millot A."/>
            <person name="Nakamura A."/>
            <person name="Vischer N."/>
            <person name="VanNieuwenhze M."/>
            <person name="Brun Y."/>
            <person name="Cava F."/>
            <person name="Bulgheresi S."/>
            <person name="Veyrier F."/>
        </authorList>
    </citation>
    <scope>NUCLEOTIDE SEQUENCE</scope>
    <source>
        <strain evidence="6">17694</strain>
    </source>
</reference>
<protein>
    <submittedName>
        <fullName evidence="6">Choline/carnitine O-acyltransferase</fullName>
    </submittedName>
</protein>
<dbReference type="InterPro" id="IPR039551">
    <property type="entry name" value="Cho/carn_acyl_trans"/>
</dbReference>
<dbReference type="InterPro" id="IPR042231">
    <property type="entry name" value="Cho/carn_acyl_trans_2"/>
</dbReference>
<keyword evidence="2" id="KW-0808">Transferase</keyword>
<dbReference type="KEGG" id="ckh:LVJ77_00055"/>
<dbReference type="AlphaFoldDB" id="A0A8T9MUB4"/>
<dbReference type="InterPro" id="IPR000542">
    <property type="entry name" value="Carn_acyl_trans"/>
</dbReference>
<comment type="similarity">
    <text evidence="1">Belongs to the carnitine/choline acetyltransferase family.</text>
</comment>
<dbReference type="GO" id="GO:0016746">
    <property type="term" value="F:acyltransferase activity"/>
    <property type="evidence" value="ECO:0007669"/>
    <property type="project" value="UniProtKB-KW"/>
</dbReference>
<keyword evidence="3" id="KW-0012">Acyltransferase</keyword>
<keyword evidence="7" id="KW-1185">Reference proteome</keyword>
<accession>A0A8T9MUB4</accession>
<dbReference type="SUPFAM" id="SSF52777">
    <property type="entry name" value="CoA-dependent acyltransferases"/>
    <property type="match status" value="2"/>
</dbReference>
<reference evidence="6" key="2">
    <citation type="submission" date="2024-09" db="EMBL/GenBank/DDBJ databases">
        <authorList>
            <person name="Veyrier F.J."/>
        </authorList>
    </citation>
    <scope>NUCLEOTIDE SEQUENCE</scope>
    <source>
        <strain evidence="6">17694</strain>
    </source>
</reference>
<dbReference type="Proteomes" id="UP000831534">
    <property type="component" value="Chromosome"/>
</dbReference>
<name>A0A8T9MUB4_9NEIS</name>
<evidence type="ECO:0000256" key="1">
    <source>
        <dbReference type="ARBA" id="ARBA00005232"/>
    </source>
</evidence>
<evidence type="ECO:0000313" key="7">
    <source>
        <dbReference type="Proteomes" id="UP000831534"/>
    </source>
</evidence>
<sequence>MTPPLLPVPDLNDTINRFLAQVRPLLDDTDYAEAETAARAFETDTAPALQAALLARAADRPDSSWLADTWLDGYLRIREALPLASNVAFELQTQGADLAQWCAALAAVCADWRHGRIDAPLSPQGLPVCMAQWRILAGAARVPQSVCDDYRFAEDSRHIGVLHRGWYYRVAALDERGEALPAAHFRHAFAQIEQHCESNPYPVAVAAHMGGDDAARLHAALRRHPDNSALLDDLNADLFHVSLSDRADTADDDLARAAFSPDCAVWTYKPMTFCHNRATQRLFWHCEHTWEDGGALKGIIARAAAKLPETNTETAFQAAAPVRRSWQLSAAQERDWQTWQQRYAERAAHMRVCSTLIELDNERIPARTSRDALMQFALQYAQLAAYGRVRNTYEAVDASHFLHGRTECVRPVSEPSLALVRALADGSAAGDALTAALAEHKARVKTAKQGLGANRHLLGLHAEARAAGADTAWFDGAAYRLFCNDFLSTSTLGDDALIRNFAFAPTSAGGLGVNYTLTARGWLFTVSHHAAQAEDVARFVVALREGAVKLADLAAEYAAAL</sequence>
<gene>
    <name evidence="6" type="ORF">LVJ77_00055</name>
</gene>
<evidence type="ECO:0000256" key="3">
    <source>
        <dbReference type="ARBA" id="ARBA00023315"/>
    </source>
</evidence>
<dbReference type="InterPro" id="IPR023213">
    <property type="entry name" value="CAT-like_dom_sf"/>
</dbReference>
<evidence type="ECO:0000313" key="6">
    <source>
        <dbReference type="EMBL" id="UOP04831.1"/>
    </source>
</evidence>
<dbReference type="Pfam" id="PF00755">
    <property type="entry name" value="Carn_acyltransf"/>
    <property type="match status" value="1"/>
</dbReference>
<dbReference type="Gene3D" id="3.30.559.10">
    <property type="entry name" value="Chloramphenicol acetyltransferase-like domain"/>
    <property type="match status" value="1"/>
</dbReference>
<dbReference type="PANTHER" id="PTHR22589">
    <property type="entry name" value="CARNITINE O-ACYLTRANSFERASE"/>
    <property type="match status" value="1"/>
</dbReference>
<feature type="active site" description="Proton acceptor" evidence="4">
    <location>
        <position position="288"/>
    </location>
</feature>
<feature type="domain" description="Choline/carnitine acyltransferase" evidence="5">
    <location>
        <begin position="6"/>
        <end position="544"/>
    </location>
</feature>
<evidence type="ECO:0000256" key="4">
    <source>
        <dbReference type="PIRSR" id="PIRSR600542-1"/>
    </source>
</evidence>
<evidence type="ECO:0000256" key="2">
    <source>
        <dbReference type="ARBA" id="ARBA00022679"/>
    </source>
</evidence>
<dbReference type="EMBL" id="CP091521">
    <property type="protein sequence ID" value="UOP04831.1"/>
    <property type="molecule type" value="Genomic_DNA"/>
</dbReference>
<organism evidence="6 7">
    <name type="scientific">Conchiformibius kuhniae</name>
    <dbReference type="NCBI Taxonomy" id="211502"/>
    <lineage>
        <taxon>Bacteria</taxon>
        <taxon>Pseudomonadati</taxon>
        <taxon>Pseudomonadota</taxon>
        <taxon>Betaproteobacteria</taxon>
        <taxon>Neisseriales</taxon>
        <taxon>Neisseriaceae</taxon>
        <taxon>Conchiformibius</taxon>
    </lineage>
</organism>